<dbReference type="PANTHER" id="PTHR30627">
    <property type="entry name" value="PEPTIDOGLYCAN D,D-TRANSPEPTIDASE"/>
    <property type="match status" value="1"/>
</dbReference>
<proteinExistence type="predicted"/>
<dbReference type="EMBL" id="BAABGN010000012">
    <property type="protein sequence ID" value="GAA4429586.1"/>
    <property type="molecule type" value="Genomic_DNA"/>
</dbReference>
<comment type="caution">
    <text evidence="3">The sequence shown here is derived from an EMBL/GenBank/DDBJ whole genome shotgun (WGS) entry which is preliminary data.</text>
</comment>
<evidence type="ECO:0000313" key="3">
    <source>
        <dbReference type="EMBL" id="GAA4429586.1"/>
    </source>
</evidence>
<organism evidence="3 4">
    <name type="scientific">Georgenia halophila</name>
    <dbReference type="NCBI Taxonomy" id="620889"/>
    <lineage>
        <taxon>Bacteria</taxon>
        <taxon>Bacillati</taxon>
        <taxon>Actinomycetota</taxon>
        <taxon>Actinomycetes</taxon>
        <taxon>Micrococcales</taxon>
        <taxon>Bogoriellaceae</taxon>
        <taxon>Georgenia</taxon>
    </lineage>
</organism>
<name>A0ABP8LJP6_9MICO</name>
<evidence type="ECO:0000259" key="2">
    <source>
        <dbReference type="Pfam" id="PF21922"/>
    </source>
</evidence>
<feature type="domain" description="Penicillin-binding protein transpeptidase" evidence="1">
    <location>
        <begin position="156"/>
        <end position="479"/>
    </location>
</feature>
<sequence length="483" mass="50663">MNPPIRRLAVVVVAMFLALMIAATSVQFFQADTLNAHPRNVRTIYREYGRDRGPIIVAGEAVASSVPVDDNYGYQRVYPEGELYAHVTGYFSTAHNRLTGLERAKNDVLNGTSSSLLLERIQTLVTGRQPQGGAVQLTIDPAAQQAAAEGLGDRSGAVVALDPSTGAILGMVSSPSFDPNALASHSREEADEAWEAYTGPDSGEPLVNRAIAGDQYAPGSTFKVITAAAALENGDYSPDTMVPGPTELDLPQTDHIIQNPGQLPCGDGSGEVTLLQAFRQSCNTTFGQLSMDLGDDALRAQAQAFGFGEELEIPMEVTPSRFPEEPTPPELAMSGIGQASVRVTPLQMAMVAAAVANDGVQMHPHLVARELTADLEEVSVTQPRALRQSVSSETADALTGMMREVVANGTGTEAQIPGVEVAGKTGTAEISAEVEPHSWFLGFADAAEGSTPEVAVAVLVENGGDGGATAGPIAREVMEAVLQ</sequence>
<evidence type="ECO:0000259" key="1">
    <source>
        <dbReference type="Pfam" id="PF00905"/>
    </source>
</evidence>
<gene>
    <name evidence="3" type="ORF">GCM10023169_32110</name>
</gene>
<dbReference type="InterPro" id="IPR001460">
    <property type="entry name" value="PCN-bd_Tpept"/>
</dbReference>
<feature type="domain" description="Penicillin binding protein A dimerisation" evidence="2">
    <location>
        <begin position="52"/>
        <end position="135"/>
    </location>
</feature>
<dbReference type="PANTHER" id="PTHR30627:SF24">
    <property type="entry name" value="PENICILLIN-BINDING PROTEIN 4B"/>
    <property type="match status" value="1"/>
</dbReference>
<reference evidence="4" key="1">
    <citation type="journal article" date="2019" name="Int. J. Syst. Evol. Microbiol.">
        <title>The Global Catalogue of Microorganisms (GCM) 10K type strain sequencing project: providing services to taxonomists for standard genome sequencing and annotation.</title>
        <authorList>
            <consortium name="The Broad Institute Genomics Platform"/>
            <consortium name="The Broad Institute Genome Sequencing Center for Infectious Disease"/>
            <person name="Wu L."/>
            <person name="Ma J."/>
        </authorList>
    </citation>
    <scope>NUCLEOTIDE SEQUENCE [LARGE SCALE GENOMIC DNA]</scope>
    <source>
        <strain evidence="4">JCM 17810</strain>
    </source>
</reference>
<protein>
    <submittedName>
        <fullName evidence="3">Penicillin-binding transpeptidase domain-containing protein</fullName>
    </submittedName>
</protein>
<evidence type="ECO:0000313" key="4">
    <source>
        <dbReference type="Proteomes" id="UP001500622"/>
    </source>
</evidence>
<dbReference type="InterPro" id="IPR054120">
    <property type="entry name" value="PBPA_dimer"/>
</dbReference>
<dbReference type="InterPro" id="IPR036138">
    <property type="entry name" value="PBP_dimer_sf"/>
</dbReference>
<dbReference type="SUPFAM" id="SSF56601">
    <property type="entry name" value="beta-lactamase/transpeptidase-like"/>
    <property type="match status" value="1"/>
</dbReference>
<dbReference type="Gene3D" id="3.40.710.10">
    <property type="entry name" value="DD-peptidase/beta-lactamase superfamily"/>
    <property type="match status" value="1"/>
</dbReference>
<dbReference type="Proteomes" id="UP001500622">
    <property type="component" value="Unassembled WGS sequence"/>
</dbReference>
<keyword evidence="4" id="KW-1185">Reference proteome</keyword>
<accession>A0ABP8LJP6</accession>
<dbReference type="Pfam" id="PF00905">
    <property type="entry name" value="Transpeptidase"/>
    <property type="match status" value="1"/>
</dbReference>
<dbReference type="RefSeq" id="WP_345217274.1">
    <property type="nucleotide sequence ID" value="NZ_BAABGN010000012.1"/>
</dbReference>
<dbReference type="InterPro" id="IPR012338">
    <property type="entry name" value="Beta-lactam/transpept-like"/>
</dbReference>
<dbReference type="InterPro" id="IPR050515">
    <property type="entry name" value="Beta-lactam/transpept"/>
</dbReference>
<dbReference type="Pfam" id="PF21922">
    <property type="entry name" value="PBP_dimer_2"/>
    <property type="match status" value="1"/>
</dbReference>
<dbReference type="Gene3D" id="3.90.1310.10">
    <property type="entry name" value="Penicillin-binding protein 2a (Domain 2)"/>
    <property type="match status" value="1"/>
</dbReference>
<dbReference type="SUPFAM" id="SSF56519">
    <property type="entry name" value="Penicillin binding protein dimerisation domain"/>
    <property type="match status" value="1"/>
</dbReference>